<protein>
    <submittedName>
        <fullName evidence="1">Uncharacterized protein</fullName>
    </submittedName>
</protein>
<gene>
    <name evidence="1" type="ORF">Ah1_00285</name>
</gene>
<keyword evidence="2" id="KW-1185">Reference proteome</keyword>
<dbReference type="Proteomes" id="UP000240934">
    <property type="component" value="Segment"/>
</dbReference>
<accession>A0A2H4YF68</accession>
<dbReference type="EMBL" id="MG250483">
    <property type="protein sequence ID" value="AUE22803.1"/>
    <property type="molecule type" value="Genomic_DNA"/>
</dbReference>
<sequence>MTPTQFETEIEEKLIPVLASEYGQKGIPFGYRRNRPDEYEFNIRIPHPMHNGMMAFRNMIYTVWYVGDKIEWCEGHLPQNPTKDI</sequence>
<name>A0A2H4YF68_9CAUD</name>
<reference evidence="1 2" key="1">
    <citation type="submission" date="2017-10" db="EMBL/GenBank/DDBJ databases">
        <title>Antibacterial composition for extension of chilled fish shelf life and decreasing of risk of food-borne infections, bacteriophage strains for its preparation.</title>
        <authorList>
            <person name="Zulkarneev E.R."/>
            <person name="Aleshkin A.V."/>
            <person name="Rubalsky O.V."/>
            <person name="Kiseleva I.A."/>
            <person name="Rubalskii E.O."/>
            <person name="Lebedev S.N."/>
        </authorList>
    </citation>
    <scope>NUCLEOTIDE SEQUENCE [LARGE SCALE GENOMIC DNA]</scope>
</reference>
<organism evidence="1 2">
    <name type="scientific">Aeromonas phage Ah1</name>
    <dbReference type="NCBI Taxonomy" id="2053701"/>
    <lineage>
        <taxon>Viruses</taxon>
        <taxon>Duplodnaviria</taxon>
        <taxon>Heunggongvirae</taxon>
        <taxon>Uroviricota</taxon>
        <taxon>Caudoviricetes</taxon>
        <taxon>Pantevenvirales</taxon>
        <taxon>Straboviridae</taxon>
        <taxon>Cinqassovirus</taxon>
        <taxon>Cinqassovirus ah1</taxon>
    </lineage>
</organism>
<proteinExistence type="predicted"/>
<evidence type="ECO:0000313" key="1">
    <source>
        <dbReference type="EMBL" id="AUE22803.1"/>
    </source>
</evidence>
<evidence type="ECO:0000313" key="2">
    <source>
        <dbReference type="Proteomes" id="UP000240934"/>
    </source>
</evidence>